<keyword evidence="4" id="KW-0238">DNA-binding</keyword>
<feature type="compositionally biased region" description="Basic and acidic residues" evidence="6">
    <location>
        <begin position="151"/>
        <end position="160"/>
    </location>
</feature>
<evidence type="ECO:0000313" key="8">
    <source>
        <dbReference type="EMBL" id="ACZ29653.1"/>
    </source>
</evidence>
<evidence type="ECO:0000256" key="5">
    <source>
        <dbReference type="ARBA" id="ARBA00023163"/>
    </source>
</evidence>
<feature type="region of interest" description="Disordered" evidence="6">
    <location>
        <begin position="151"/>
        <end position="181"/>
    </location>
</feature>
<dbReference type="NCBIfam" id="TIGR02937">
    <property type="entry name" value="sigma70-ECF"/>
    <property type="match status" value="1"/>
</dbReference>
<dbReference type="InterPro" id="IPR036388">
    <property type="entry name" value="WH-like_DNA-bd_sf"/>
</dbReference>
<dbReference type="InterPro" id="IPR013325">
    <property type="entry name" value="RNA_pol_sigma_r2"/>
</dbReference>
<name>D1BWS1_XYLCX</name>
<reference evidence="8 9" key="2">
    <citation type="journal article" date="2010" name="Stand. Genomic Sci.">
        <title>Complete genome sequence of Xylanimonas cellulosilytica type strain (XIL07).</title>
        <authorList>
            <person name="Foster B."/>
            <person name="Pukall R."/>
            <person name="Abt B."/>
            <person name="Nolan M."/>
            <person name="Glavina Del Rio T."/>
            <person name="Chen F."/>
            <person name="Lucas S."/>
            <person name="Tice H."/>
            <person name="Pitluck S."/>
            <person name="Cheng J.-F."/>
            <person name="Chertkov O."/>
            <person name="Brettin T."/>
            <person name="Han C."/>
            <person name="Detter J.C."/>
            <person name="Bruce D."/>
            <person name="Goodwin L."/>
            <person name="Ivanova N."/>
            <person name="Mavromatis K."/>
            <person name="Pati A."/>
            <person name="Mikhailova N."/>
            <person name="Chen A."/>
            <person name="Palaniappan K."/>
            <person name="Land M."/>
            <person name="Hauser L."/>
            <person name="Chang Y.-J."/>
            <person name="Jeffries C.D."/>
            <person name="Chain P."/>
            <person name="Rohde M."/>
            <person name="Goeker M."/>
            <person name="Bristow J."/>
            <person name="Eisen J.A."/>
            <person name="Markowitz V."/>
            <person name="Hugenholtz P."/>
            <person name="Kyrpides N.C."/>
            <person name="Klenk H.-P."/>
            <person name="Lapidus A."/>
        </authorList>
    </citation>
    <scope>NUCLEOTIDE SEQUENCE [LARGE SCALE GENOMIC DNA]</scope>
    <source>
        <strain evidence="9">DSM 15894 / CECT 5975 / LMG 20990 / XIL07</strain>
    </source>
</reference>
<evidence type="ECO:0000256" key="1">
    <source>
        <dbReference type="ARBA" id="ARBA00010641"/>
    </source>
</evidence>
<evidence type="ECO:0000256" key="2">
    <source>
        <dbReference type="ARBA" id="ARBA00023015"/>
    </source>
</evidence>
<reference evidence="9" key="1">
    <citation type="submission" date="2009-11" db="EMBL/GenBank/DDBJ databases">
        <title>The complete chromosome of Xylanimonas cellulosilytica DSM 15894.</title>
        <authorList>
            <consortium name="US DOE Joint Genome Institute (JGI-PGF)"/>
            <person name="Lucas S."/>
            <person name="Copeland A."/>
            <person name="Lapidus A."/>
            <person name="Glavina del Rio T."/>
            <person name="Dalin E."/>
            <person name="Tice H."/>
            <person name="Bruce D."/>
            <person name="Goodwin L."/>
            <person name="Pitluck S."/>
            <person name="Kyrpides N."/>
            <person name="Mavromatis K."/>
            <person name="Ivanova N."/>
            <person name="Mikhailova N."/>
            <person name="Foster B."/>
            <person name="Clum A."/>
            <person name="Brettin T."/>
            <person name="Detter J.C."/>
            <person name="Han C."/>
            <person name="Larimer F."/>
            <person name="Land M."/>
            <person name="Hauser L."/>
            <person name="Markowitz V."/>
            <person name="Cheng J.F."/>
            <person name="Hugenholtz P."/>
            <person name="Woyke T."/>
            <person name="Wu D."/>
            <person name="Gehrich-Schroeter G."/>
            <person name="Schneider S."/>
            <person name="Pukall S.R."/>
            <person name="Klenk H.P."/>
            <person name="Eisen J.A."/>
        </authorList>
    </citation>
    <scope>NUCLEOTIDE SEQUENCE [LARGE SCALE GENOMIC DNA]</scope>
    <source>
        <strain evidence="9">DSM 15894 / CECT 5975 / LMG 20990 / XIL07</strain>
    </source>
</reference>
<keyword evidence="3" id="KW-0731">Sigma factor</keyword>
<accession>D1BWS1</accession>
<dbReference type="AlphaFoldDB" id="D1BWS1"/>
<evidence type="ECO:0000256" key="6">
    <source>
        <dbReference type="SAM" id="MobiDB-lite"/>
    </source>
</evidence>
<dbReference type="GO" id="GO:0003677">
    <property type="term" value="F:DNA binding"/>
    <property type="evidence" value="ECO:0007669"/>
    <property type="project" value="UniProtKB-KW"/>
</dbReference>
<dbReference type="STRING" id="446471.Xcel_0614"/>
<dbReference type="HOGENOM" id="CLU_047691_5_0_11"/>
<dbReference type="PANTHER" id="PTHR43133:SF8">
    <property type="entry name" value="RNA POLYMERASE SIGMA FACTOR HI_1459-RELATED"/>
    <property type="match status" value="1"/>
</dbReference>
<dbReference type="KEGG" id="xce:Xcel_0614"/>
<keyword evidence="2" id="KW-0805">Transcription regulation</keyword>
<dbReference type="Gene3D" id="1.10.10.10">
    <property type="entry name" value="Winged helix-like DNA-binding domain superfamily/Winged helix DNA-binding domain"/>
    <property type="match status" value="1"/>
</dbReference>
<organism evidence="8 9">
    <name type="scientific">Xylanimonas cellulosilytica (strain DSM 15894 / JCM 12276 / CECT 5975 / KCTC 9989 / LMG 20990 / NBRC 107835 / XIL07)</name>
    <dbReference type="NCBI Taxonomy" id="446471"/>
    <lineage>
        <taxon>Bacteria</taxon>
        <taxon>Bacillati</taxon>
        <taxon>Actinomycetota</taxon>
        <taxon>Actinomycetes</taxon>
        <taxon>Micrococcales</taxon>
        <taxon>Promicromonosporaceae</taxon>
        <taxon>Xylanimonas</taxon>
    </lineage>
</organism>
<dbReference type="GO" id="GO:0006352">
    <property type="term" value="P:DNA-templated transcription initiation"/>
    <property type="evidence" value="ECO:0007669"/>
    <property type="project" value="InterPro"/>
</dbReference>
<dbReference type="SUPFAM" id="SSF88659">
    <property type="entry name" value="Sigma3 and sigma4 domains of RNA polymerase sigma factors"/>
    <property type="match status" value="1"/>
</dbReference>
<dbReference type="InterPro" id="IPR039425">
    <property type="entry name" value="RNA_pol_sigma-70-like"/>
</dbReference>
<dbReference type="EMBL" id="CP001821">
    <property type="protein sequence ID" value="ACZ29653.1"/>
    <property type="molecule type" value="Genomic_DNA"/>
</dbReference>
<keyword evidence="5" id="KW-0804">Transcription</keyword>
<dbReference type="GO" id="GO:0016987">
    <property type="term" value="F:sigma factor activity"/>
    <property type="evidence" value="ECO:0007669"/>
    <property type="project" value="UniProtKB-KW"/>
</dbReference>
<evidence type="ECO:0000313" key="9">
    <source>
        <dbReference type="Proteomes" id="UP000002255"/>
    </source>
</evidence>
<dbReference type="Gene3D" id="1.10.1740.10">
    <property type="match status" value="1"/>
</dbReference>
<feature type="domain" description="RNA polymerase sigma-70 region 2" evidence="7">
    <location>
        <begin position="85"/>
        <end position="151"/>
    </location>
</feature>
<gene>
    <name evidence="8" type="ordered locus">Xcel_0614</name>
</gene>
<evidence type="ECO:0000256" key="4">
    <source>
        <dbReference type="ARBA" id="ARBA00023125"/>
    </source>
</evidence>
<dbReference type="Proteomes" id="UP000002255">
    <property type="component" value="Chromosome"/>
</dbReference>
<evidence type="ECO:0000256" key="3">
    <source>
        <dbReference type="ARBA" id="ARBA00023082"/>
    </source>
</evidence>
<feature type="compositionally biased region" description="Basic and acidic residues" evidence="6">
    <location>
        <begin position="1"/>
        <end position="17"/>
    </location>
</feature>
<dbReference type="Pfam" id="PF04542">
    <property type="entry name" value="Sigma70_r2"/>
    <property type="match status" value="1"/>
</dbReference>
<comment type="similarity">
    <text evidence="1">Belongs to the sigma-70 factor family. ECF subfamily.</text>
</comment>
<evidence type="ECO:0000259" key="7">
    <source>
        <dbReference type="Pfam" id="PF04542"/>
    </source>
</evidence>
<dbReference type="SUPFAM" id="SSF88946">
    <property type="entry name" value="Sigma2 domain of RNA polymerase sigma factors"/>
    <property type="match status" value="1"/>
</dbReference>
<feature type="region of interest" description="Disordered" evidence="6">
    <location>
        <begin position="1"/>
        <end position="39"/>
    </location>
</feature>
<sequence>MRIDRRSTPVADPRPRLGVDPWPHLGSTRPGGGQSAPASMCEDWMTSDDDVAPDTAVGEPETLGDRAALALLEYREGRTDAMTELVREATPLLWHTVRAQGVDRDTADDVVQGVWAALVRHAHTIAEPHAVLKWLLVTARRAAWEAVRRTRDDQRRRAELPDDSPTSPHVLPDPQPGPDAHLLRDEQDRAVWRALLRLPERCQELLRLVSLADRPDYRMISAAIGMPVGSIGATRGRCLAKLRTVLADLGEDPWTA</sequence>
<dbReference type="eggNOG" id="COG1595">
    <property type="taxonomic scope" value="Bacteria"/>
</dbReference>
<proteinExistence type="inferred from homology"/>
<dbReference type="InterPro" id="IPR013324">
    <property type="entry name" value="RNA_pol_sigma_r3/r4-like"/>
</dbReference>
<dbReference type="InterPro" id="IPR007627">
    <property type="entry name" value="RNA_pol_sigma70_r2"/>
</dbReference>
<dbReference type="InterPro" id="IPR014284">
    <property type="entry name" value="RNA_pol_sigma-70_dom"/>
</dbReference>
<keyword evidence="9" id="KW-1185">Reference proteome</keyword>
<protein>
    <submittedName>
        <fullName evidence="8">RNA polymerase, sigma-24 subunit, ECF subfamily</fullName>
    </submittedName>
</protein>
<dbReference type="PANTHER" id="PTHR43133">
    <property type="entry name" value="RNA POLYMERASE ECF-TYPE SIGMA FACTO"/>
    <property type="match status" value="1"/>
</dbReference>